<dbReference type="AlphaFoldDB" id="A0A3A4K5C7"/>
<dbReference type="OrthoDB" id="3693644at2"/>
<evidence type="ECO:0000256" key="1">
    <source>
        <dbReference type="SAM" id="Phobius"/>
    </source>
</evidence>
<feature type="domain" description="CAAX prenyl protease 2/Lysostaphin resistance protein A-like" evidence="2">
    <location>
        <begin position="142"/>
        <end position="243"/>
    </location>
</feature>
<reference evidence="3 4" key="1">
    <citation type="submission" date="2018-09" db="EMBL/GenBank/DDBJ databases">
        <title>YIM PH21274 draft genome.</title>
        <authorList>
            <person name="Miao C."/>
        </authorList>
    </citation>
    <scope>NUCLEOTIDE SEQUENCE [LARGE SCALE GENOMIC DNA]</scope>
    <source>
        <strain evidence="3 4">YIM PH 21724</strain>
    </source>
</reference>
<evidence type="ECO:0000259" key="2">
    <source>
        <dbReference type="Pfam" id="PF02517"/>
    </source>
</evidence>
<dbReference type="Pfam" id="PF02517">
    <property type="entry name" value="Rce1-like"/>
    <property type="match status" value="1"/>
</dbReference>
<dbReference type="InterPro" id="IPR042150">
    <property type="entry name" value="MmRce1-like"/>
</dbReference>
<feature type="transmembrane region" description="Helical" evidence="1">
    <location>
        <begin position="263"/>
        <end position="285"/>
    </location>
</feature>
<dbReference type="GO" id="GO:0006508">
    <property type="term" value="P:proteolysis"/>
    <property type="evidence" value="ECO:0007669"/>
    <property type="project" value="UniProtKB-KW"/>
</dbReference>
<dbReference type="GO" id="GO:0008237">
    <property type="term" value="F:metallopeptidase activity"/>
    <property type="evidence" value="ECO:0007669"/>
    <property type="project" value="UniProtKB-KW"/>
</dbReference>
<proteinExistence type="predicted"/>
<gene>
    <name evidence="3" type="ORF">D5S18_21245</name>
</gene>
<name>A0A3A4K5C7_9NOCA</name>
<sequence>MTNGNAVLSPRAGDSRRRSGRELVIFLVAAYLGAWLVAAPLWVTGFRRVAPGQEATTLATVCLFTMMVVPATVAVVLTRWRHPWRAVPQVLSLGLPGPRVLAQCVGAGVIFPAIAAVGLLPAAAIGVFRPGWPQSWAPLLTMLVSALISLPLYLGEEIGWQGYMLPRLTFRYGPVLGIGVGGVLWGLWHLPMTALGGSYPGHPLYVAIPMAVGAAVGIGAVIAAIRIHTRSVWPAVAAHAGLNEFALRLPRFFAARDHIPDPLIVGPLGLITWPILMVAAGFALYSLRTRRPGLSSGAAHSK</sequence>
<keyword evidence="3" id="KW-0482">Metalloprotease</keyword>
<dbReference type="Proteomes" id="UP000266677">
    <property type="component" value="Unassembled WGS sequence"/>
</dbReference>
<comment type="caution">
    <text evidence="3">The sequence shown here is derived from an EMBL/GenBank/DDBJ whole genome shotgun (WGS) entry which is preliminary data.</text>
</comment>
<feature type="transmembrane region" description="Helical" evidence="1">
    <location>
        <begin position="204"/>
        <end position="225"/>
    </location>
</feature>
<feature type="transmembrane region" description="Helical" evidence="1">
    <location>
        <begin position="175"/>
        <end position="192"/>
    </location>
</feature>
<dbReference type="InterPro" id="IPR003675">
    <property type="entry name" value="Rce1/LyrA-like_dom"/>
</dbReference>
<evidence type="ECO:0000313" key="3">
    <source>
        <dbReference type="EMBL" id="RJO73701.1"/>
    </source>
</evidence>
<dbReference type="GO" id="GO:0080120">
    <property type="term" value="P:CAAX-box protein maturation"/>
    <property type="evidence" value="ECO:0007669"/>
    <property type="project" value="UniProtKB-ARBA"/>
</dbReference>
<keyword evidence="1" id="KW-0472">Membrane</keyword>
<keyword evidence="3" id="KW-0645">Protease</keyword>
<feature type="transmembrane region" description="Helical" evidence="1">
    <location>
        <begin position="100"/>
        <end position="124"/>
    </location>
</feature>
<feature type="transmembrane region" description="Helical" evidence="1">
    <location>
        <begin position="55"/>
        <end position="80"/>
    </location>
</feature>
<keyword evidence="1" id="KW-1133">Transmembrane helix</keyword>
<evidence type="ECO:0000313" key="4">
    <source>
        <dbReference type="Proteomes" id="UP000266677"/>
    </source>
</evidence>
<keyword evidence="4" id="KW-1185">Reference proteome</keyword>
<accession>A0A3A4K5C7</accession>
<dbReference type="GO" id="GO:0004175">
    <property type="term" value="F:endopeptidase activity"/>
    <property type="evidence" value="ECO:0007669"/>
    <property type="project" value="UniProtKB-ARBA"/>
</dbReference>
<keyword evidence="1" id="KW-0812">Transmembrane</keyword>
<feature type="transmembrane region" description="Helical" evidence="1">
    <location>
        <begin position="23"/>
        <end position="43"/>
    </location>
</feature>
<organism evidence="3 4">
    <name type="scientific">Nocardia panacis</name>
    <dbReference type="NCBI Taxonomy" id="2340916"/>
    <lineage>
        <taxon>Bacteria</taxon>
        <taxon>Bacillati</taxon>
        <taxon>Actinomycetota</taxon>
        <taxon>Actinomycetes</taxon>
        <taxon>Mycobacteriales</taxon>
        <taxon>Nocardiaceae</taxon>
        <taxon>Nocardia</taxon>
    </lineage>
</organism>
<protein>
    <submittedName>
        <fullName evidence="3">CPBP family intramembrane metalloprotease</fullName>
    </submittedName>
</protein>
<dbReference type="PANTHER" id="PTHR35797">
    <property type="entry name" value="PROTEASE-RELATED"/>
    <property type="match status" value="1"/>
</dbReference>
<dbReference type="PANTHER" id="PTHR35797:SF1">
    <property type="entry name" value="PROTEASE"/>
    <property type="match status" value="1"/>
</dbReference>
<dbReference type="RefSeq" id="WP_120042777.1">
    <property type="nucleotide sequence ID" value="NZ_QZFU01000023.1"/>
</dbReference>
<keyword evidence="3" id="KW-0378">Hydrolase</keyword>
<dbReference type="EMBL" id="QZFU01000023">
    <property type="protein sequence ID" value="RJO73701.1"/>
    <property type="molecule type" value="Genomic_DNA"/>
</dbReference>
<feature type="transmembrane region" description="Helical" evidence="1">
    <location>
        <begin position="136"/>
        <end position="154"/>
    </location>
</feature>